<dbReference type="InterPro" id="IPR001830">
    <property type="entry name" value="Glyco_trans_20"/>
</dbReference>
<name>A0ABW7Z9K4_9ACTN</name>
<organism evidence="2 3">
    <name type="scientific">Nonomuraea typhae</name>
    <dbReference type="NCBI Taxonomy" id="2603600"/>
    <lineage>
        <taxon>Bacteria</taxon>
        <taxon>Bacillati</taxon>
        <taxon>Actinomycetota</taxon>
        <taxon>Actinomycetes</taxon>
        <taxon>Streptosporangiales</taxon>
        <taxon>Streptosporangiaceae</taxon>
        <taxon>Nonomuraea</taxon>
    </lineage>
</organism>
<dbReference type="EMBL" id="JBITGY010000016">
    <property type="protein sequence ID" value="MFI6504852.1"/>
    <property type="molecule type" value="Genomic_DNA"/>
</dbReference>
<dbReference type="SUPFAM" id="SSF53756">
    <property type="entry name" value="UDP-Glycosyltransferase/glycogen phosphorylase"/>
    <property type="match status" value="1"/>
</dbReference>
<dbReference type="RefSeq" id="WP_397090775.1">
    <property type="nucleotide sequence ID" value="NZ_JBITGY010000016.1"/>
</dbReference>
<accession>A0ABW7Z9K4</accession>
<evidence type="ECO:0000256" key="1">
    <source>
        <dbReference type="ARBA" id="ARBA00008799"/>
    </source>
</evidence>
<sequence length="460" mass="50680">MKLLTCSNTCPRWDGGTLRPRSPGGLAPMLVALLQEGGGDWVFTAPPGLQDVSPVRLADGVGLHPIDLPDEVRHHHYDVISIRLFLGLLHYMHDTSAEPVFDSGMLESWAAYETVNRMYAKRLGELAGNTADERVLINDPHLMLVPEFFDAGSGVRRNRLAAFLGTPWVEPGYYSVLPAWMRTRLLESLLHCDVVGFHCDRWAQAFLACCARFLPGARAGSRAVTYAGRTTRVVAAPFPVDHDVLDRMRHEPATARWAQRLAETARGRRTLVRADRLDLWKNLPRGFLAYEELLARRPELAGRCWFAAVVTTPSRAAGRHLDYRRRTESIVERINARFGRETATLIYPGPGDDSRNCVVAALGMSRAALVNSTYDGLNLFAKEAAYLLGDDAALLLSVNAGVHDQLGPYAIGLDPFDLEQMSRAMEEALDGPAKGPGEACRQALRAESPLAWSRAVFAAG</sequence>
<reference evidence="2 3" key="1">
    <citation type="submission" date="2024-10" db="EMBL/GenBank/DDBJ databases">
        <title>The Natural Products Discovery Center: Release of the First 8490 Sequenced Strains for Exploring Actinobacteria Biosynthetic Diversity.</title>
        <authorList>
            <person name="Kalkreuter E."/>
            <person name="Kautsar S.A."/>
            <person name="Yang D."/>
            <person name="Bader C.D."/>
            <person name="Teijaro C.N."/>
            <person name="Fluegel L."/>
            <person name="Davis C.M."/>
            <person name="Simpson J.R."/>
            <person name="Lauterbach L."/>
            <person name="Steele A.D."/>
            <person name="Gui C."/>
            <person name="Meng S."/>
            <person name="Li G."/>
            <person name="Viehrig K."/>
            <person name="Ye F."/>
            <person name="Su P."/>
            <person name="Kiefer A.F."/>
            <person name="Nichols A."/>
            <person name="Cepeda A.J."/>
            <person name="Yan W."/>
            <person name="Fan B."/>
            <person name="Jiang Y."/>
            <person name="Adhikari A."/>
            <person name="Zheng C.-J."/>
            <person name="Schuster L."/>
            <person name="Cowan T.M."/>
            <person name="Smanski M.J."/>
            <person name="Chevrette M.G."/>
            <person name="De Carvalho L.P.S."/>
            <person name="Shen B."/>
        </authorList>
    </citation>
    <scope>NUCLEOTIDE SEQUENCE [LARGE SCALE GENOMIC DNA]</scope>
    <source>
        <strain evidence="2 3">NPDC050545</strain>
    </source>
</reference>
<keyword evidence="3" id="KW-1185">Reference proteome</keyword>
<comment type="similarity">
    <text evidence="1">Belongs to the glycosyltransferase 20 family.</text>
</comment>
<protein>
    <submittedName>
        <fullName evidence="2">Trehalose-6-phosphate synthase</fullName>
    </submittedName>
</protein>
<dbReference type="PANTHER" id="PTHR10788">
    <property type="entry name" value="TREHALOSE-6-PHOSPHATE SYNTHASE"/>
    <property type="match status" value="1"/>
</dbReference>
<gene>
    <name evidence="2" type="ORF">ACIBG2_46230</name>
</gene>
<dbReference type="Pfam" id="PF00982">
    <property type="entry name" value="Glyco_transf_20"/>
    <property type="match status" value="1"/>
</dbReference>
<evidence type="ECO:0000313" key="3">
    <source>
        <dbReference type="Proteomes" id="UP001612741"/>
    </source>
</evidence>
<comment type="caution">
    <text evidence="2">The sequence shown here is derived from an EMBL/GenBank/DDBJ whole genome shotgun (WGS) entry which is preliminary data.</text>
</comment>
<proteinExistence type="inferred from homology"/>
<dbReference type="Proteomes" id="UP001612741">
    <property type="component" value="Unassembled WGS sequence"/>
</dbReference>
<dbReference type="PANTHER" id="PTHR10788:SF106">
    <property type="entry name" value="BCDNA.GH08860"/>
    <property type="match status" value="1"/>
</dbReference>
<dbReference type="Gene3D" id="3.40.50.2000">
    <property type="entry name" value="Glycogen Phosphorylase B"/>
    <property type="match status" value="2"/>
</dbReference>
<evidence type="ECO:0000313" key="2">
    <source>
        <dbReference type="EMBL" id="MFI6504852.1"/>
    </source>
</evidence>